<evidence type="ECO:0008006" key="17">
    <source>
        <dbReference type="Google" id="ProtNLM"/>
    </source>
</evidence>
<dbReference type="EMBL" id="OU895879">
    <property type="protein sequence ID" value="CAG9806627.1"/>
    <property type="molecule type" value="Genomic_DNA"/>
</dbReference>
<organism evidence="15 16">
    <name type="scientific">Chironomus riparius</name>
    <dbReference type="NCBI Taxonomy" id="315576"/>
    <lineage>
        <taxon>Eukaryota</taxon>
        <taxon>Metazoa</taxon>
        <taxon>Ecdysozoa</taxon>
        <taxon>Arthropoda</taxon>
        <taxon>Hexapoda</taxon>
        <taxon>Insecta</taxon>
        <taxon>Pterygota</taxon>
        <taxon>Neoptera</taxon>
        <taxon>Endopterygota</taxon>
        <taxon>Diptera</taxon>
        <taxon>Nematocera</taxon>
        <taxon>Chironomoidea</taxon>
        <taxon>Chironomidae</taxon>
        <taxon>Chironominae</taxon>
        <taxon>Chironomus</taxon>
    </lineage>
</organism>
<keyword evidence="10" id="KW-0560">Oxidoreductase</keyword>
<evidence type="ECO:0000313" key="15">
    <source>
        <dbReference type="EMBL" id="CAG9806627.1"/>
    </source>
</evidence>
<evidence type="ECO:0000256" key="14">
    <source>
        <dbReference type="PIRSR" id="PIRSR602401-1"/>
    </source>
</evidence>
<feature type="binding site" description="axial binding residue" evidence="14">
    <location>
        <position position="437"/>
    </location>
    <ligand>
        <name>heme</name>
        <dbReference type="ChEBI" id="CHEBI:30413"/>
    </ligand>
    <ligandPart>
        <name>Fe</name>
        <dbReference type="ChEBI" id="CHEBI:18248"/>
    </ligandPart>
</feature>
<keyword evidence="12" id="KW-0503">Monooxygenase</keyword>
<evidence type="ECO:0000256" key="2">
    <source>
        <dbReference type="ARBA" id="ARBA00003690"/>
    </source>
</evidence>
<accession>A0A9N9S011</accession>
<evidence type="ECO:0000256" key="6">
    <source>
        <dbReference type="ARBA" id="ARBA00022617"/>
    </source>
</evidence>
<keyword evidence="8" id="KW-0256">Endoplasmic reticulum</keyword>
<evidence type="ECO:0000313" key="16">
    <source>
        <dbReference type="Proteomes" id="UP001153620"/>
    </source>
</evidence>
<dbReference type="GO" id="GO:0004497">
    <property type="term" value="F:monooxygenase activity"/>
    <property type="evidence" value="ECO:0007669"/>
    <property type="project" value="UniProtKB-KW"/>
</dbReference>
<evidence type="ECO:0000256" key="11">
    <source>
        <dbReference type="ARBA" id="ARBA00023004"/>
    </source>
</evidence>
<evidence type="ECO:0000256" key="3">
    <source>
        <dbReference type="ARBA" id="ARBA00004174"/>
    </source>
</evidence>
<keyword evidence="13" id="KW-0472">Membrane</keyword>
<keyword evidence="11 14" id="KW-0408">Iron</keyword>
<evidence type="ECO:0000256" key="4">
    <source>
        <dbReference type="ARBA" id="ARBA00004406"/>
    </source>
</evidence>
<reference evidence="15" key="2">
    <citation type="submission" date="2022-10" db="EMBL/GenBank/DDBJ databases">
        <authorList>
            <consortium name="ENA_rothamsted_submissions"/>
            <consortium name="culmorum"/>
            <person name="King R."/>
        </authorList>
    </citation>
    <scope>NUCLEOTIDE SEQUENCE</scope>
</reference>
<dbReference type="PRINTS" id="PR00463">
    <property type="entry name" value="EP450I"/>
</dbReference>
<evidence type="ECO:0000256" key="9">
    <source>
        <dbReference type="ARBA" id="ARBA00022848"/>
    </source>
</evidence>
<dbReference type="InterPro" id="IPR050196">
    <property type="entry name" value="Cytochrome_P450_Monoox"/>
</dbReference>
<comment type="subcellular location">
    <subcellularLocation>
        <location evidence="4">Endoplasmic reticulum membrane</location>
        <topology evidence="4">Peripheral membrane protein</topology>
    </subcellularLocation>
    <subcellularLocation>
        <location evidence="3">Microsome membrane</location>
        <topology evidence="3">Peripheral membrane protein</topology>
    </subcellularLocation>
</comment>
<evidence type="ECO:0000256" key="10">
    <source>
        <dbReference type="ARBA" id="ARBA00023002"/>
    </source>
</evidence>
<keyword evidence="6 14" id="KW-0349">Heme</keyword>
<reference evidence="15" key="1">
    <citation type="submission" date="2022-01" db="EMBL/GenBank/DDBJ databases">
        <authorList>
            <person name="King R."/>
        </authorList>
    </citation>
    <scope>NUCLEOTIDE SEQUENCE</scope>
</reference>
<proteinExistence type="inferred from homology"/>
<comment type="similarity">
    <text evidence="5">Belongs to the cytochrome P450 family.</text>
</comment>
<dbReference type="Proteomes" id="UP001153620">
    <property type="component" value="Chromosome 3"/>
</dbReference>
<keyword evidence="7 14" id="KW-0479">Metal-binding</keyword>
<evidence type="ECO:0000256" key="13">
    <source>
        <dbReference type="ARBA" id="ARBA00023136"/>
    </source>
</evidence>
<dbReference type="GO" id="GO:0016705">
    <property type="term" value="F:oxidoreductase activity, acting on paired donors, with incorporation or reduction of molecular oxygen"/>
    <property type="evidence" value="ECO:0007669"/>
    <property type="project" value="InterPro"/>
</dbReference>
<evidence type="ECO:0000256" key="5">
    <source>
        <dbReference type="ARBA" id="ARBA00010617"/>
    </source>
</evidence>
<dbReference type="PANTHER" id="PTHR24291">
    <property type="entry name" value="CYTOCHROME P450 FAMILY 4"/>
    <property type="match status" value="1"/>
</dbReference>
<dbReference type="GO" id="GO:0005506">
    <property type="term" value="F:iron ion binding"/>
    <property type="evidence" value="ECO:0007669"/>
    <property type="project" value="InterPro"/>
</dbReference>
<dbReference type="OrthoDB" id="1470350at2759"/>
<dbReference type="PRINTS" id="PR00385">
    <property type="entry name" value="P450"/>
</dbReference>
<dbReference type="Pfam" id="PF00067">
    <property type="entry name" value="p450"/>
    <property type="match status" value="1"/>
</dbReference>
<gene>
    <name evidence="15" type="ORF">CHIRRI_LOCUS9482</name>
</gene>
<dbReference type="PANTHER" id="PTHR24291:SF189">
    <property type="entry name" value="CYTOCHROME P450 4C3-RELATED"/>
    <property type="match status" value="1"/>
</dbReference>
<keyword evidence="9" id="KW-0492">Microsome</keyword>
<evidence type="ECO:0000256" key="7">
    <source>
        <dbReference type="ARBA" id="ARBA00022723"/>
    </source>
</evidence>
<sequence>MIVLEILIFTILFWIIKYFWDHRRFYYLASKIPTSAFDFSFSGIYNYLTADPKMMLKLVNGSFDNKSDIAKTWLGHVLFIIANNPDDIKTIFNAKQCYDKPSFIKFSAKMEKGSLFGELEYWRSHRKVMNPFFGYQGLKAVIPIFNEKTKILMKSLECMVDKEAFNIFHNMTALTLETILKVMEYDVDIQNQEAKSRDVFIKNLENFAKVAFLRMFKPWLHPNIIFKNSKLYKVQQQSMSNCAMVFTNDIIENIRTNTNNNEDEKSKSFMEAMLNPKNNFTDNEIKHEVHSVVLAAQDTSAIASSMMLLLLAIYKDVQQKVVDELHQVFGKKRDTPYIEFENVNELVYLEMVINEVMRLYPVVPFIVRQVDEEIVLGDKYRIPVKATVVVPISRIHKNKKYWGDDAEEFNPERFSKENFAKIHPYAYIPFAKGPRMCLGYRYAMMLMKIQLANFLMRYEVDTDLKLDELEFGVQVTMTVCQGYMIKIKDRKY</sequence>
<keyword evidence="16" id="KW-1185">Reference proteome</keyword>
<evidence type="ECO:0000256" key="1">
    <source>
        <dbReference type="ARBA" id="ARBA00001971"/>
    </source>
</evidence>
<comment type="function">
    <text evidence="2">May be involved in the metabolism of insect hormones and in the breakdown of synthetic insecticides.</text>
</comment>
<dbReference type="InterPro" id="IPR002401">
    <property type="entry name" value="Cyt_P450_E_grp-I"/>
</dbReference>
<dbReference type="Gene3D" id="1.10.630.10">
    <property type="entry name" value="Cytochrome P450"/>
    <property type="match status" value="1"/>
</dbReference>
<dbReference type="AlphaFoldDB" id="A0A9N9S011"/>
<evidence type="ECO:0000256" key="8">
    <source>
        <dbReference type="ARBA" id="ARBA00022824"/>
    </source>
</evidence>
<dbReference type="SUPFAM" id="SSF48264">
    <property type="entry name" value="Cytochrome P450"/>
    <property type="match status" value="1"/>
</dbReference>
<name>A0A9N9S011_9DIPT</name>
<comment type="cofactor">
    <cofactor evidence="1 14">
        <name>heme</name>
        <dbReference type="ChEBI" id="CHEBI:30413"/>
    </cofactor>
</comment>
<dbReference type="GO" id="GO:0005789">
    <property type="term" value="C:endoplasmic reticulum membrane"/>
    <property type="evidence" value="ECO:0007669"/>
    <property type="project" value="UniProtKB-SubCell"/>
</dbReference>
<dbReference type="GO" id="GO:0020037">
    <property type="term" value="F:heme binding"/>
    <property type="evidence" value="ECO:0007669"/>
    <property type="project" value="InterPro"/>
</dbReference>
<dbReference type="InterPro" id="IPR036396">
    <property type="entry name" value="Cyt_P450_sf"/>
</dbReference>
<protein>
    <recommendedName>
        <fullName evidence="17">Cytochrome P450</fullName>
    </recommendedName>
</protein>
<evidence type="ECO:0000256" key="12">
    <source>
        <dbReference type="ARBA" id="ARBA00023033"/>
    </source>
</evidence>
<dbReference type="InterPro" id="IPR001128">
    <property type="entry name" value="Cyt_P450"/>
</dbReference>